<evidence type="ECO:0000313" key="2">
    <source>
        <dbReference type="Proteomes" id="UP000320722"/>
    </source>
</evidence>
<dbReference type="EMBL" id="CP036347">
    <property type="protein sequence ID" value="QDU02623.1"/>
    <property type="molecule type" value="Genomic_DNA"/>
</dbReference>
<reference evidence="1 2" key="1">
    <citation type="submission" date="2019-02" db="EMBL/GenBank/DDBJ databases">
        <title>Deep-cultivation of Planctomycetes and their phenomic and genomic characterization uncovers novel biology.</title>
        <authorList>
            <person name="Wiegand S."/>
            <person name="Jogler M."/>
            <person name="Boedeker C."/>
            <person name="Pinto D."/>
            <person name="Vollmers J."/>
            <person name="Rivas-Marin E."/>
            <person name="Kohn T."/>
            <person name="Peeters S.H."/>
            <person name="Heuer A."/>
            <person name="Rast P."/>
            <person name="Oberbeckmann S."/>
            <person name="Bunk B."/>
            <person name="Jeske O."/>
            <person name="Meyerdierks A."/>
            <person name="Storesund J.E."/>
            <person name="Kallscheuer N."/>
            <person name="Luecker S."/>
            <person name="Lage O.M."/>
            <person name="Pohl T."/>
            <person name="Merkel B.J."/>
            <person name="Hornburger P."/>
            <person name="Mueller R.-W."/>
            <person name="Bruemmer F."/>
            <person name="Labrenz M."/>
            <person name="Spormann A.M."/>
            <person name="Op den Camp H."/>
            <person name="Overmann J."/>
            <person name="Amann R."/>
            <person name="Jetten M.S.M."/>
            <person name="Mascher T."/>
            <person name="Medema M.H."/>
            <person name="Devos D.P."/>
            <person name="Kaster A.-K."/>
            <person name="Ovreas L."/>
            <person name="Rohde M."/>
            <person name="Galperin M.Y."/>
            <person name="Jogler C."/>
        </authorList>
    </citation>
    <scope>NUCLEOTIDE SEQUENCE [LARGE SCALE GENOMIC DNA]</scope>
    <source>
        <strain evidence="1 2">V6</strain>
    </source>
</reference>
<name>A0A517WBJ7_9PLAN</name>
<dbReference type="AlphaFoldDB" id="A0A517WBJ7"/>
<protein>
    <submittedName>
        <fullName evidence="1">Uncharacterized protein</fullName>
    </submittedName>
</protein>
<dbReference type="PROSITE" id="PS51257">
    <property type="entry name" value="PROKAR_LIPOPROTEIN"/>
    <property type="match status" value="1"/>
</dbReference>
<evidence type="ECO:0000313" key="1">
    <source>
        <dbReference type="EMBL" id="QDU02623.1"/>
    </source>
</evidence>
<organism evidence="1 2">
    <name type="scientific">Gimesia chilikensis</name>
    <dbReference type="NCBI Taxonomy" id="2605989"/>
    <lineage>
        <taxon>Bacteria</taxon>
        <taxon>Pseudomonadati</taxon>
        <taxon>Planctomycetota</taxon>
        <taxon>Planctomycetia</taxon>
        <taxon>Planctomycetales</taxon>
        <taxon>Planctomycetaceae</taxon>
        <taxon>Gimesia</taxon>
    </lineage>
</organism>
<dbReference type="Proteomes" id="UP000320722">
    <property type="component" value="Chromosome"/>
</dbReference>
<gene>
    <name evidence="1" type="ORF">V6x_23280</name>
</gene>
<accession>A0A517WBJ7</accession>
<sequence length="98" mass="10876">MLRPVFLSLLLFPVVLTGCSSSDSGVEIGKPSVLAEKPALSIEDWKAMTDITEKYDGATLERLRSDNPELESDKAWAKFEKEVIGPSLVKDRPIKEQI</sequence>
<dbReference type="RefSeq" id="WP_145039723.1">
    <property type="nucleotide sequence ID" value="NZ_CP036347.1"/>
</dbReference>
<proteinExistence type="predicted"/>